<dbReference type="GO" id="GO:0006508">
    <property type="term" value="P:proteolysis"/>
    <property type="evidence" value="ECO:0007669"/>
    <property type="project" value="InterPro"/>
</dbReference>
<dbReference type="Proteomes" id="UP000504844">
    <property type="component" value="Chromosome"/>
</dbReference>
<feature type="chain" id="PRO_5026819978" evidence="1">
    <location>
        <begin position="21"/>
        <end position="511"/>
    </location>
</feature>
<evidence type="ECO:0000256" key="1">
    <source>
        <dbReference type="SAM" id="SignalP"/>
    </source>
</evidence>
<dbReference type="RefSeq" id="WP_173533539.1">
    <property type="nucleotide sequence ID" value="NZ_CP054143.1"/>
</dbReference>
<organism evidence="4 5">
    <name type="scientific">Deefgea piscis</name>
    <dbReference type="NCBI Taxonomy" id="2739061"/>
    <lineage>
        <taxon>Bacteria</taxon>
        <taxon>Pseudomonadati</taxon>
        <taxon>Pseudomonadota</taxon>
        <taxon>Betaproteobacteria</taxon>
        <taxon>Neisseriales</taxon>
        <taxon>Chitinibacteraceae</taxon>
        <taxon>Deefgea</taxon>
    </lineage>
</organism>
<dbReference type="GO" id="GO:0007165">
    <property type="term" value="P:signal transduction"/>
    <property type="evidence" value="ECO:0007669"/>
    <property type="project" value="TreeGrafter"/>
</dbReference>
<dbReference type="Pfam" id="PF03572">
    <property type="entry name" value="Peptidase_S41"/>
    <property type="match status" value="1"/>
</dbReference>
<evidence type="ECO:0000259" key="2">
    <source>
        <dbReference type="Pfam" id="PF03572"/>
    </source>
</evidence>
<dbReference type="EMBL" id="CP054143">
    <property type="protein sequence ID" value="QKJ67036.1"/>
    <property type="molecule type" value="Genomic_DNA"/>
</dbReference>
<keyword evidence="1" id="KW-0732">Signal</keyword>
<dbReference type="InterPro" id="IPR005151">
    <property type="entry name" value="Tail-specific_protease"/>
</dbReference>
<dbReference type="InterPro" id="IPR036034">
    <property type="entry name" value="PDZ_sf"/>
</dbReference>
<keyword evidence="5" id="KW-1185">Reference proteome</keyword>
<dbReference type="PANTHER" id="PTHR32060:SF30">
    <property type="entry name" value="CARBOXY-TERMINAL PROCESSING PROTEASE CTPA"/>
    <property type="match status" value="1"/>
</dbReference>
<dbReference type="GO" id="GO:0004175">
    <property type="term" value="F:endopeptidase activity"/>
    <property type="evidence" value="ECO:0007669"/>
    <property type="project" value="TreeGrafter"/>
</dbReference>
<dbReference type="Gene3D" id="3.90.226.10">
    <property type="entry name" value="2-enoyl-CoA Hydratase, Chain A, domain 1"/>
    <property type="match status" value="1"/>
</dbReference>
<dbReference type="InterPro" id="IPR041613">
    <property type="entry name" value="Pept_S41_N"/>
</dbReference>
<protein>
    <submittedName>
        <fullName evidence="4">Peptidase S41</fullName>
    </submittedName>
</protein>
<dbReference type="GO" id="GO:0030288">
    <property type="term" value="C:outer membrane-bounded periplasmic space"/>
    <property type="evidence" value="ECO:0007669"/>
    <property type="project" value="TreeGrafter"/>
</dbReference>
<feature type="domain" description="Tail specific protease" evidence="2">
    <location>
        <begin position="253"/>
        <end position="397"/>
    </location>
</feature>
<dbReference type="CDD" id="cd07561">
    <property type="entry name" value="Peptidase_S41_CPP_like"/>
    <property type="match status" value="1"/>
</dbReference>
<gene>
    <name evidence="4" type="ORF">HQN60_10205</name>
</gene>
<dbReference type="Pfam" id="PF18294">
    <property type="entry name" value="Pept_S41_N"/>
    <property type="match status" value="1"/>
</dbReference>
<dbReference type="AlphaFoldDB" id="A0A6M8SU62"/>
<dbReference type="GO" id="GO:0008236">
    <property type="term" value="F:serine-type peptidase activity"/>
    <property type="evidence" value="ECO:0007669"/>
    <property type="project" value="InterPro"/>
</dbReference>
<accession>A0A6M8SU62</accession>
<dbReference type="KEGG" id="dee:HQN60_10205"/>
<dbReference type="SUPFAM" id="SSF50156">
    <property type="entry name" value="PDZ domain-like"/>
    <property type="match status" value="1"/>
</dbReference>
<dbReference type="Gene3D" id="2.30.42.10">
    <property type="match status" value="1"/>
</dbReference>
<reference evidence="4 5" key="1">
    <citation type="submission" date="2020-05" db="EMBL/GenBank/DDBJ databases">
        <title>Complete genome sequence of Deefgea sp. D17.</title>
        <authorList>
            <person name="Bae J.-W."/>
            <person name="Han J.E."/>
        </authorList>
    </citation>
    <scope>NUCLEOTIDE SEQUENCE [LARGE SCALE GENOMIC DNA]</scope>
    <source>
        <strain evidence="4 5">D17</strain>
    </source>
</reference>
<name>A0A6M8SU62_9NEIS</name>
<proteinExistence type="predicted"/>
<dbReference type="InterPro" id="IPR029045">
    <property type="entry name" value="ClpP/crotonase-like_dom_sf"/>
</dbReference>
<sequence>MKFKNVFSAGALLLLLAACGGGGGGSTSATPSPTPSPGTAIAQKCSPNNPYRFDDTAFSTTGTLNDEKVWLKANMQEKYLWYAEIPNVNPALAQFSQEANPYASLDNYFEALKSPYLTASGAKKDQFSFTALTRDWQGFLESAAVLNYGIEWHYSRSSAPWQMTVAYVSPGSQAALVGVLRGDQLITIDGLPADGTASNQAAVNAALYPKAASSHAMVFQRGANVVSFNVLADSTKTMPVLPAQIINTANGPVGYLVFNSHISSAEKPLIDAIRLFKNNNVQSLILDLRYNSGGYLYIASELAYMIAGPNQIQNRVFDRLQFSDQRPAQTALNVIPFYATAQSTQSGMAGQLLPNLNLKQVFILATENTCSASEAIINGLRGIDVDVQIIGKTTCGKPYGFIGQSNCGISYFPIEFIGSNAKGFGDFSDGFAPQCIANDDFSRPLGDINEGMLAAALYRRSNPNSCKPLLALNRPLASGAALGMGGTAIADPTAYIAKPEIHKNQYLAWPK</sequence>
<dbReference type="PANTHER" id="PTHR32060">
    <property type="entry name" value="TAIL-SPECIFIC PROTEASE"/>
    <property type="match status" value="1"/>
</dbReference>
<feature type="signal peptide" evidence="1">
    <location>
        <begin position="1"/>
        <end position="20"/>
    </location>
</feature>
<dbReference type="Gene3D" id="3.30.750.170">
    <property type="match status" value="1"/>
</dbReference>
<feature type="domain" description="Peptidase S41 N-terminal" evidence="3">
    <location>
        <begin position="68"/>
        <end position="129"/>
    </location>
</feature>
<evidence type="ECO:0000313" key="5">
    <source>
        <dbReference type="Proteomes" id="UP000504844"/>
    </source>
</evidence>
<evidence type="ECO:0000259" key="3">
    <source>
        <dbReference type="Pfam" id="PF18294"/>
    </source>
</evidence>
<dbReference type="SUPFAM" id="SSF52096">
    <property type="entry name" value="ClpP/crotonase"/>
    <property type="match status" value="1"/>
</dbReference>
<evidence type="ECO:0000313" key="4">
    <source>
        <dbReference type="EMBL" id="QKJ67036.1"/>
    </source>
</evidence>
<dbReference type="PROSITE" id="PS51257">
    <property type="entry name" value="PROKAR_LIPOPROTEIN"/>
    <property type="match status" value="1"/>
</dbReference>